<dbReference type="AlphaFoldDB" id="A0A521C8M4"/>
<dbReference type="InterPro" id="IPR036929">
    <property type="entry name" value="DsbDN_sf"/>
</dbReference>
<feature type="domain" description="Thiol:disulfide interchange protein DsbD N-terminal" evidence="1">
    <location>
        <begin position="483"/>
        <end position="592"/>
    </location>
</feature>
<evidence type="ECO:0000259" key="1">
    <source>
        <dbReference type="Pfam" id="PF11412"/>
    </source>
</evidence>
<evidence type="ECO:0000313" key="2">
    <source>
        <dbReference type="EMBL" id="SMO55070.1"/>
    </source>
</evidence>
<dbReference type="Gene3D" id="2.60.40.1250">
    <property type="entry name" value="Thiol:disulfide interchange protein DsbD, N-terminal domain"/>
    <property type="match status" value="1"/>
</dbReference>
<reference evidence="2 3" key="1">
    <citation type="submission" date="2017-05" db="EMBL/GenBank/DDBJ databases">
        <authorList>
            <person name="Varghese N."/>
            <person name="Submissions S."/>
        </authorList>
    </citation>
    <scope>NUCLEOTIDE SEQUENCE [LARGE SCALE GENOMIC DNA]</scope>
    <source>
        <strain evidence="2 3">DSM 27040</strain>
    </source>
</reference>
<dbReference type="RefSeq" id="WP_142532708.1">
    <property type="nucleotide sequence ID" value="NZ_FXTB01000002.1"/>
</dbReference>
<keyword evidence="3" id="KW-1185">Reference proteome</keyword>
<protein>
    <submittedName>
        <fullName evidence="2">Disulphide bond corrector protein DsbC</fullName>
    </submittedName>
</protein>
<evidence type="ECO:0000313" key="3">
    <source>
        <dbReference type="Proteomes" id="UP000319040"/>
    </source>
</evidence>
<accession>A0A521C8M4</accession>
<proteinExistence type="predicted"/>
<name>A0A521C8M4_SACCC</name>
<dbReference type="OrthoDB" id="243450at2"/>
<dbReference type="Pfam" id="PF11412">
    <property type="entry name" value="DsbD_N"/>
    <property type="match status" value="1"/>
</dbReference>
<gene>
    <name evidence="2" type="ORF">SAMN06265379_102423</name>
</gene>
<dbReference type="InterPro" id="IPR028250">
    <property type="entry name" value="DsbDN"/>
</dbReference>
<dbReference type="EMBL" id="FXTB01000002">
    <property type="protein sequence ID" value="SMO55070.1"/>
    <property type="molecule type" value="Genomic_DNA"/>
</dbReference>
<dbReference type="Proteomes" id="UP000319040">
    <property type="component" value="Unassembled WGS sequence"/>
</dbReference>
<sequence>MKKIIALIGIIGILSAVNINAQKSNIKVLVVAHNPAKEYVKSYSGPMPGERIKELANKRGEEYKKFLSEYFKKVDIVNSDEYKAAMSDAYDVTILDDLPVPIDTLDFGLYRNGKSIVYGGEPLMYPRYLPEDFDRALIVIGDQTDDLGYMIPSKLMTQCHCIEFGYGYNTNTEHTIFNAPLKVNLDWVKVKTPKNFKKYYSGVNLPDEIDVWWAQTESSGDRKGYWVGQILVGLGFDDSPDSEFISSSNSIKDISGMALGRNGNMFHWGFSASPAFMTEQAKEVFVNTIHYMANFNGKSTITNYKSNSRLWANEWCYRKTKQLLDTENEYTPTGDAVIDSTYLYYKDNYPYFYIDGMGVMPIVDEEAKSLGIANNDIQLIEQCIKMLGKGKETEKALRLLHRYTNFNYTTAKDWKNWYKTYKDYLFFTELGGYKFMIDTYNNPELKIQLSTADKTEPKARLVNKVTNHEDEILKIECKLLSGTQDNYTVELNLDIKDGWHIYADMPEDGIFIETKISFETPEGIVLNGSLKKPKTHKYDEMEGVTLYQGKSLFTQSISLDKKKYNGAPIVCKVYYQACDSYKCNPPVEQQLKLMVK</sequence>
<organism evidence="2 3">
    <name type="scientific">Saccharicrinis carchari</name>
    <dbReference type="NCBI Taxonomy" id="1168039"/>
    <lineage>
        <taxon>Bacteria</taxon>
        <taxon>Pseudomonadati</taxon>
        <taxon>Bacteroidota</taxon>
        <taxon>Bacteroidia</taxon>
        <taxon>Marinilabiliales</taxon>
        <taxon>Marinilabiliaceae</taxon>
        <taxon>Saccharicrinis</taxon>
    </lineage>
</organism>